<feature type="domain" description="p-hydroxybenzoic acid efflux pump subunit AaeA-like beta-barrel" evidence="6">
    <location>
        <begin position="230"/>
        <end position="326"/>
    </location>
</feature>
<evidence type="ECO:0000256" key="2">
    <source>
        <dbReference type="ARBA" id="ARBA00022692"/>
    </source>
</evidence>
<gene>
    <name evidence="7" type="ORF">CUN60_04045</name>
</gene>
<evidence type="ECO:0000256" key="1">
    <source>
        <dbReference type="ARBA" id="ARBA00004167"/>
    </source>
</evidence>
<dbReference type="Gene3D" id="2.40.30.170">
    <property type="match status" value="1"/>
</dbReference>
<dbReference type="AlphaFoldDB" id="A0A2I7N4V5"/>
<evidence type="ECO:0000313" key="7">
    <source>
        <dbReference type="EMBL" id="AUR51494.1"/>
    </source>
</evidence>
<dbReference type="PANTHER" id="PTHR30386">
    <property type="entry name" value="MEMBRANE FUSION SUBUNIT OF EMRAB-TOLC MULTIDRUG EFFLUX PUMP"/>
    <property type="match status" value="1"/>
</dbReference>
<dbReference type="EMBL" id="CP024847">
    <property type="protein sequence ID" value="AUR51494.1"/>
    <property type="molecule type" value="Genomic_DNA"/>
</dbReference>
<dbReference type="PANTHER" id="PTHR30386:SF26">
    <property type="entry name" value="TRANSPORT PROTEIN COMB"/>
    <property type="match status" value="1"/>
</dbReference>
<dbReference type="Proteomes" id="UP000236655">
    <property type="component" value="Chromosome"/>
</dbReference>
<dbReference type="GO" id="GO:0016020">
    <property type="term" value="C:membrane"/>
    <property type="evidence" value="ECO:0007669"/>
    <property type="project" value="UniProtKB-SubCell"/>
</dbReference>
<feature type="transmembrane region" description="Helical" evidence="5">
    <location>
        <begin position="12"/>
        <end position="33"/>
    </location>
</feature>
<dbReference type="Pfam" id="PF25963">
    <property type="entry name" value="Beta-barrel_AAEA"/>
    <property type="match status" value="1"/>
</dbReference>
<keyword evidence="2 5" id="KW-0812">Transmembrane</keyword>
<comment type="subcellular location">
    <subcellularLocation>
        <location evidence="1">Membrane</location>
        <topology evidence="1">Single-pass membrane protein</topology>
    </subcellularLocation>
</comment>
<proteinExistence type="predicted"/>
<evidence type="ECO:0000256" key="5">
    <source>
        <dbReference type="SAM" id="Phobius"/>
    </source>
</evidence>
<reference evidence="8" key="1">
    <citation type="submission" date="2017-11" db="EMBL/GenBank/DDBJ databases">
        <authorList>
            <person name="Chan K.G."/>
            <person name="Lee L.S."/>
        </authorList>
    </citation>
    <scope>NUCLEOTIDE SEQUENCE [LARGE SCALE GENOMIC DNA]</scope>
    <source>
        <strain evidence="8">DSM 100970</strain>
    </source>
</reference>
<dbReference type="InterPro" id="IPR058634">
    <property type="entry name" value="AaeA-lik-b-barrel"/>
</dbReference>
<evidence type="ECO:0000313" key="8">
    <source>
        <dbReference type="Proteomes" id="UP000236655"/>
    </source>
</evidence>
<accession>A0A2I7N4V5</accession>
<keyword evidence="4 5" id="KW-0472">Membrane</keyword>
<evidence type="ECO:0000256" key="4">
    <source>
        <dbReference type="ARBA" id="ARBA00023136"/>
    </source>
</evidence>
<dbReference type="SUPFAM" id="SSF111369">
    <property type="entry name" value="HlyD-like secretion proteins"/>
    <property type="match status" value="1"/>
</dbReference>
<evidence type="ECO:0000256" key="3">
    <source>
        <dbReference type="ARBA" id="ARBA00022989"/>
    </source>
</evidence>
<name>A0A2I7N4V5_9NEIS</name>
<organism evidence="7 8">
    <name type="scientific">Aquella oligotrophica</name>
    <dbReference type="NCBI Taxonomy" id="2067065"/>
    <lineage>
        <taxon>Bacteria</taxon>
        <taxon>Pseudomonadati</taxon>
        <taxon>Pseudomonadota</taxon>
        <taxon>Betaproteobacteria</taxon>
        <taxon>Neisseriales</taxon>
        <taxon>Neisseriaceae</taxon>
        <taxon>Aquella</taxon>
    </lineage>
</organism>
<sequence>MQKFLEWINFPKFVLIVGIISAITYLFSFLYPITDNAFIVANIRPVAADVSGYVTDLFVVNGQKVKKGDPLFIVFQKPYEYTYKAALADVEVAKHEYTTISEQLAQDVASQNAAEQTYKKLANDLKSYQAAYQTYAVAKLDVDNLNYDTKTAYNNFIALKQKVAVDKSNLKVQEQKIKRLEALAGVAKVNLDETVVRAASDGIIQNMYLSLYTPIKIHDPIFSFVDTSDIYIQANFTETDLRLIRAGDKATIIPRMYLGQKVFHGLVLSTNWSVERQETNPRSQLQKVARENEWVLLPQRFPVQIKILDPDPKFPLNVGASMYVYISRN</sequence>
<keyword evidence="8" id="KW-1185">Reference proteome</keyword>
<dbReference type="InterPro" id="IPR050739">
    <property type="entry name" value="MFP"/>
</dbReference>
<dbReference type="Gene3D" id="2.40.50.100">
    <property type="match status" value="1"/>
</dbReference>
<keyword evidence="3 5" id="KW-1133">Transmembrane helix</keyword>
<dbReference type="OrthoDB" id="286173at2"/>
<evidence type="ECO:0000259" key="6">
    <source>
        <dbReference type="Pfam" id="PF25963"/>
    </source>
</evidence>
<dbReference type="RefSeq" id="WP_102950793.1">
    <property type="nucleotide sequence ID" value="NZ_CP024847.1"/>
</dbReference>
<dbReference type="KEGG" id="nba:CUN60_04045"/>
<protein>
    <submittedName>
        <fullName evidence="7">HlyD family secretion protein</fullName>
    </submittedName>
</protein>